<dbReference type="EMBL" id="RDQH01000335">
    <property type="protein sequence ID" value="RXH88531.1"/>
    <property type="molecule type" value="Genomic_DNA"/>
</dbReference>
<accession>A0A498J4Z3</accession>
<comment type="caution">
    <text evidence="1">The sequence shown here is derived from an EMBL/GenBank/DDBJ whole genome shotgun (WGS) entry which is preliminary data.</text>
</comment>
<protein>
    <submittedName>
        <fullName evidence="1">Uncharacterized protein</fullName>
    </submittedName>
</protein>
<evidence type="ECO:0000313" key="2">
    <source>
        <dbReference type="Proteomes" id="UP000290289"/>
    </source>
</evidence>
<keyword evidence="2" id="KW-1185">Reference proteome</keyword>
<sequence length="100" mass="11721">MLFIDSVHEGLLPHYGALLWRTYDIEVEHFDIRLLIKYFPEKFCFVGESNKGRRAKGKIAPKKRRKKILVTCGELERAFKECENKDDALKMGLYTLSRLS</sequence>
<name>A0A498J4Z3_MALDO</name>
<reference evidence="1 2" key="1">
    <citation type="submission" date="2018-10" db="EMBL/GenBank/DDBJ databases">
        <title>A high-quality apple genome assembly.</title>
        <authorList>
            <person name="Hu J."/>
        </authorList>
    </citation>
    <scope>NUCLEOTIDE SEQUENCE [LARGE SCALE GENOMIC DNA]</scope>
    <source>
        <strain evidence="2">cv. HFTH1</strain>
        <tissue evidence="1">Young leaf</tissue>
    </source>
</reference>
<organism evidence="1 2">
    <name type="scientific">Malus domestica</name>
    <name type="common">Apple</name>
    <name type="synonym">Pyrus malus</name>
    <dbReference type="NCBI Taxonomy" id="3750"/>
    <lineage>
        <taxon>Eukaryota</taxon>
        <taxon>Viridiplantae</taxon>
        <taxon>Streptophyta</taxon>
        <taxon>Embryophyta</taxon>
        <taxon>Tracheophyta</taxon>
        <taxon>Spermatophyta</taxon>
        <taxon>Magnoliopsida</taxon>
        <taxon>eudicotyledons</taxon>
        <taxon>Gunneridae</taxon>
        <taxon>Pentapetalae</taxon>
        <taxon>rosids</taxon>
        <taxon>fabids</taxon>
        <taxon>Rosales</taxon>
        <taxon>Rosaceae</taxon>
        <taxon>Amygdaloideae</taxon>
        <taxon>Maleae</taxon>
        <taxon>Malus</taxon>
    </lineage>
</organism>
<proteinExistence type="predicted"/>
<dbReference type="Proteomes" id="UP000290289">
    <property type="component" value="Chromosome 9"/>
</dbReference>
<evidence type="ECO:0000313" key="1">
    <source>
        <dbReference type="EMBL" id="RXH88531.1"/>
    </source>
</evidence>
<gene>
    <name evidence="1" type="ORF">DVH24_000130</name>
</gene>
<dbReference type="AlphaFoldDB" id="A0A498J4Z3"/>